<dbReference type="EMBL" id="SRYA01000052">
    <property type="protein sequence ID" value="TGY91602.1"/>
    <property type="molecule type" value="Genomic_DNA"/>
</dbReference>
<evidence type="ECO:0000313" key="2">
    <source>
        <dbReference type="Proteomes" id="UP000304953"/>
    </source>
</evidence>
<comment type="caution">
    <text evidence="1">The sequence shown here is derived from an EMBL/GenBank/DDBJ whole genome shotgun (WGS) entry which is preliminary data.</text>
</comment>
<sequence>MKVVFVIAAIFIFGLLIAIHELGHFLAGRLCGVRVNEFSIGMGSCIWHKETEETQYSIRLLPIGGFCALDGQDEDTGDERCLARQGFWKKFIILAGGSFMNLLTGIVIIAILFAGANSFYVDQVSGFSEGFPLERENGLMVGDVFYRIDGWRTYIRGDAAMFLSFNDGQGIDIEVIRNGELIVLEDLPLYRGTYGERQNSFGMQVGAKQVPTDFLTHLRFIGYQTLYFVQQMRLSIIQIIRGNVSVKELSGPVGIMSIMTEVGTSSLSASGAARNIAFLAALIAINLAVMNMLPIPALDGGRIFFLLVDVVALLLFKHKVPEKYQAAVNAVGFVLLMGVMALVTLQDVIKLIS</sequence>
<accession>A0AC61RRU9</accession>
<keyword evidence="1" id="KW-0378">Hydrolase</keyword>
<protein>
    <submittedName>
        <fullName evidence="1">RIP metalloprotease</fullName>
    </submittedName>
</protein>
<keyword evidence="1" id="KW-0482">Metalloprotease</keyword>
<gene>
    <name evidence="1" type="ORF">E5329_20085</name>
</gene>
<name>A0AC61RRU9_9FIRM</name>
<organism evidence="1 2">
    <name type="scientific">Petralouisia muris</name>
    <dbReference type="NCBI Taxonomy" id="3032872"/>
    <lineage>
        <taxon>Bacteria</taxon>
        <taxon>Bacillati</taxon>
        <taxon>Bacillota</taxon>
        <taxon>Clostridia</taxon>
        <taxon>Lachnospirales</taxon>
        <taxon>Lachnospiraceae</taxon>
        <taxon>Petralouisia</taxon>
    </lineage>
</organism>
<reference evidence="1" key="1">
    <citation type="submission" date="2019-04" db="EMBL/GenBank/DDBJ databases">
        <title>Microbes associate with the intestines of laboratory mice.</title>
        <authorList>
            <person name="Navarre W."/>
            <person name="Wong E."/>
            <person name="Huang K."/>
            <person name="Tropini C."/>
            <person name="Ng K."/>
            <person name="Yu B."/>
        </authorList>
    </citation>
    <scope>NUCLEOTIDE SEQUENCE</scope>
    <source>
        <strain evidence="1">NM01_1-7b</strain>
    </source>
</reference>
<keyword evidence="1" id="KW-0645">Protease</keyword>
<dbReference type="Proteomes" id="UP000304953">
    <property type="component" value="Unassembled WGS sequence"/>
</dbReference>
<keyword evidence="2" id="KW-1185">Reference proteome</keyword>
<proteinExistence type="predicted"/>
<evidence type="ECO:0000313" key="1">
    <source>
        <dbReference type="EMBL" id="TGY91602.1"/>
    </source>
</evidence>